<dbReference type="GO" id="GO:0003676">
    <property type="term" value="F:nucleic acid binding"/>
    <property type="evidence" value="ECO:0007669"/>
    <property type="project" value="InterPro"/>
</dbReference>
<dbReference type="PANTHER" id="PTHR10300:SF14">
    <property type="entry name" value="PROTEIN SARAH"/>
    <property type="match status" value="1"/>
</dbReference>
<evidence type="ECO:0000313" key="4">
    <source>
        <dbReference type="Proteomes" id="UP000321518"/>
    </source>
</evidence>
<name>A0A511KIY8_RHOTO</name>
<evidence type="ECO:0000313" key="3">
    <source>
        <dbReference type="EMBL" id="GEM09414.1"/>
    </source>
</evidence>
<sequence length="343" mass="36578">MTAILTPRRRSRRPPPAPTNVLVLVLPSLLFSPDLLPLFHAHFASYGTLHAWTPLENFGRVICVYDDDDVARRARDEMDGFVWEEDGDEGLPDGHVPTPIRAYYGPSFPTERLAYLQQSQTTPATHLEVPSSGKNFLISPPGSPPVGWEQVEEDQPNRRVWHEGEEPPSRGGEVDFEELKKAGAGKDEHWADELTRALRFLSVDSGGAEDDADDDEVLGDATPPSDPDQDGTSSTKLVLHPAPIPSFSVSSPLSAPAVRPAVTISSPPASSIPSASPCDFPSPTATPPSGATKISLVKAMIESMLGRKRSSGDLRGNQAGSNGFGDAGGGGARITPTARPPLA</sequence>
<protein>
    <submittedName>
        <fullName evidence="3">Uncharacterized protein</fullName>
    </submittedName>
</protein>
<dbReference type="Pfam" id="PF04847">
    <property type="entry name" value="Calcipressin"/>
    <property type="match status" value="1"/>
</dbReference>
<feature type="region of interest" description="Disordered" evidence="2">
    <location>
        <begin position="205"/>
        <end position="291"/>
    </location>
</feature>
<dbReference type="GO" id="GO:0005634">
    <property type="term" value="C:nucleus"/>
    <property type="evidence" value="ECO:0007669"/>
    <property type="project" value="TreeGrafter"/>
</dbReference>
<feature type="compositionally biased region" description="Low complexity" evidence="2">
    <location>
        <begin position="264"/>
        <end position="291"/>
    </location>
</feature>
<gene>
    <name evidence="3" type="ORF">Rt10032_c08g3431</name>
</gene>
<dbReference type="AlphaFoldDB" id="A0A511KIY8"/>
<dbReference type="InterPro" id="IPR012677">
    <property type="entry name" value="Nucleotide-bd_a/b_plait_sf"/>
</dbReference>
<feature type="compositionally biased region" description="Gly residues" evidence="2">
    <location>
        <begin position="322"/>
        <end position="332"/>
    </location>
</feature>
<dbReference type="PANTHER" id="PTHR10300">
    <property type="entry name" value="CALCIPRESSIN"/>
    <property type="match status" value="1"/>
</dbReference>
<organism evidence="3 4">
    <name type="scientific">Rhodotorula toruloides</name>
    <name type="common">Yeast</name>
    <name type="synonym">Rhodosporidium toruloides</name>
    <dbReference type="NCBI Taxonomy" id="5286"/>
    <lineage>
        <taxon>Eukaryota</taxon>
        <taxon>Fungi</taxon>
        <taxon>Dikarya</taxon>
        <taxon>Basidiomycota</taxon>
        <taxon>Pucciniomycotina</taxon>
        <taxon>Microbotryomycetes</taxon>
        <taxon>Sporidiobolales</taxon>
        <taxon>Sporidiobolaceae</taxon>
        <taxon>Rhodotorula</taxon>
    </lineage>
</organism>
<feature type="compositionally biased region" description="Acidic residues" evidence="2">
    <location>
        <begin position="207"/>
        <end position="218"/>
    </location>
</feature>
<evidence type="ECO:0000256" key="2">
    <source>
        <dbReference type="SAM" id="MobiDB-lite"/>
    </source>
</evidence>
<dbReference type="GO" id="GO:0019722">
    <property type="term" value="P:calcium-mediated signaling"/>
    <property type="evidence" value="ECO:0007669"/>
    <property type="project" value="InterPro"/>
</dbReference>
<feature type="compositionally biased region" description="Basic and acidic residues" evidence="2">
    <location>
        <begin position="155"/>
        <end position="168"/>
    </location>
</feature>
<dbReference type="Gene3D" id="3.30.70.330">
    <property type="match status" value="1"/>
</dbReference>
<evidence type="ECO:0000256" key="1">
    <source>
        <dbReference type="ARBA" id="ARBA00008209"/>
    </source>
</evidence>
<accession>A0A511KIY8</accession>
<dbReference type="EMBL" id="BJWK01000008">
    <property type="protein sequence ID" value="GEM09414.1"/>
    <property type="molecule type" value="Genomic_DNA"/>
</dbReference>
<comment type="similarity">
    <text evidence="1">Belongs to the RCAN family.</text>
</comment>
<comment type="caution">
    <text evidence="3">The sequence shown here is derived from an EMBL/GenBank/DDBJ whole genome shotgun (WGS) entry which is preliminary data.</text>
</comment>
<feature type="region of interest" description="Disordered" evidence="2">
    <location>
        <begin position="307"/>
        <end position="343"/>
    </location>
</feature>
<dbReference type="GO" id="GO:0008597">
    <property type="term" value="F:calcium-dependent protein serine/threonine phosphatase regulator activity"/>
    <property type="evidence" value="ECO:0007669"/>
    <property type="project" value="TreeGrafter"/>
</dbReference>
<feature type="region of interest" description="Disordered" evidence="2">
    <location>
        <begin position="140"/>
        <end position="173"/>
    </location>
</feature>
<proteinExistence type="inferred from homology"/>
<dbReference type="OrthoDB" id="17212at2759"/>
<dbReference type="SUPFAM" id="SSF54928">
    <property type="entry name" value="RNA-binding domain, RBD"/>
    <property type="match status" value="1"/>
</dbReference>
<dbReference type="GO" id="GO:0005737">
    <property type="term" value="C:cytoplasm"/>
    <property type="evidence" value="ECO:0007669"/>
    <property type="project" value="TreeGrafter"/>
</dbReference>
<reference evidence="3 4" key="1">
    <citation type="submission" date="2019-07" db="EMBL/GenBank/DDBJ databases">
        <title>Rhodotorula toruloides NBRC10032 genome sequencing.</title>
        <authorList>
            <person name="Shida Y."/>
            <person name="Takaku H."/>
            <person name="Ogasawara W."/>
            <person name="Mori K."/>
        </authorList>
    </citation>
    <scope>NUCLEOTIDE SEQUENCE [LARGE SCALE GENOMIC DNA]</scope>
    <source>
        <strain evidence="3 4">NBRC10032</strain>
    </source>
</reference>
<dbReference type="InterPro" id="IPR006931">
    <property type="entry name" value="Calcipressin"/>
</dbReference>
<dbReference type="Proteomes" id="UP000321518">
    <property type="component" value="Unassembled WGS sequence"/>
</dbReference>
<dbReference type="InterPro" id="IPR035979">
    <property type="entry name" value="RBD_domain_sf"/>
</dbReference>